<feature type="region of interest" description="Disordered" evidence="4">
    <location>
        <begin position="1163"/>
        <end position="1190"/>
    </location>
</feature>
<dbReference type="EMBL" id="MN908688">
    <property type="protein sequence ID" value="QIG58392.1"/>
    <property type="molecule type" value="Genomic_DNA"/>
</dbReference>
<dbReference type="RefSeq" id="YP_009856201.1">
    <property type="nucleotide sequence ID" value="NC_048850.1"/>
</dbReference>
<dbReference type="GO" id="GO:0098003">
    <property type="term" value="P:viral tail assembly"/>
    <property type="evidence" value="ECO:0007669"/>
    <property type="project" value="UniProtKB-KW"/>
</dbReference>
<dbReference type="PANTHER" id="PTHR37813">
    <property type="entry name" value="FELS-2 PROPHAGE PROTEIN"/>
    <property type="match status" value="1"/>
</dbReference>
<evidence type="ECO:0000259" key="5">
    <source>
        <dbReference type="Pfam" id="PF10145"/>
    </source>
</evidence>
<dbReference type="Proteomes" id="UP000503444">
    <property type="component" value="Segment"/>
</dbReference>
<keyword evidence="3" id="KW-0175">Coiled coil</keyword>
<dbReference type="InterPro" id="IPR010090">
    <property type="entry name" value="Phage_tape_meas"/>
</dbReference>
<keyword evidence="2" id="KW-1188">Viral release from host cell</keyword>
<dbReference type="Pfam" id="PF10145">
    <property type="entry name" value="PhageMin_Tail"/>
    <property type="match status" value="1"/>
</dbReference>
<protein>
    <submittedName>
        <fullName evidence="6">Tape measure protein</fullName>
    </submittedName>
</protein>
<evidence type="ECO:0000313" key="6">
    <source>
        <dbReference type="EMBL" id="QIG58392.1"/>
    </source>
</evidence>
<feature type="coiled-coil region" evidence="3">
    <location>
        <begin position="836"/>
        <end position="905"/>
    </location>
</feature>
<name>A0A6G6XJW6_9CAUD</name>
<sequence length="1376" mass="141308">MAIIIGVEAQPDQGSFKRAADQIDGVFETAGKKAGESFGKNFSSTATKEVRTASNAYQKAYDAIADSADKARTAETQLEQQREKAKSLAAELQSAEKRLSDARDTNDTKAAAAAEKDLERVREQQARTNTQITRTSAQLNQNRRAEARATNEAVAAYRNLQDAQRSAMSATSRGPGAFSGVLSQSNGIVGQFSSIGKGAGTAFVAGAAAAIAVGGLLELGKKAATLVVDGFKSVMDTGIDFSKTVNNFQGVTQSSAAQTQQMSAAARALGSDTTLAGASASDAAKAMTELAKAGFTVDQSIGAARGTMELATAAQIDAAQAAEIQANAMNAFSLGADQAGRVADIFANVANASSADMPDLALALQQVGGIAYGFGENLEDTVAALGMFSNAGIKGSDAGTLLKTTLQSITDQSNPAQAAIEALGLSLYNFDTGQFVGFREMFRQLDEAKARMSPQAFQAYTNILFGSDAMRSAMLGSAKDFDVMIDATNRVGTASQMAKAQMQGWPGVMEGISNAGEALKLSLYDVFNTPAGQELGNKLVAGLDGLVDWVNTHKSEIMGFVSGFVSAMGLGADAFLMYTARMLDAGALMVGNLSKMFGMFIENIGSFTAGIGGVVKMLPGMGDLGKKLEEAGRNAYNTGKQFTNFGPGLEAAADGIDSMRDGLRNLTDGFTSSMQDAQMAEEQNQAWAASFNEVSNGIEQIPGTKDFVIKDNSEEVKKKLQDLGFSVNQLPDGRQVIRIEYRDAAGNPLSPSAVNQMLGFNSQNFATAGDAQRARRGQSYSTPADVPSGPAAPPAGATPPGGGFSMPSTGGSSEKLPDAPVLPIEYTSTAGMTAEMASAQNRVDETRHSVAEKEARLNQLLASNVADENDIQKARNDLEKAKQDAHEAEQRLYEQQQRAAEKQAKGLDGMTTRLGEIGAQIDSDFGISKGLAGIAENITKFIANLAAAPLLGQLSAIAEANPSKGGFGLMGIMGAQGAFGPEYTGIDYSKYGYGGSSAMGPYPFGGQMGGGYPGDAALLANVPAGRYTQDQRGDLTQGLADCSSAVEDLVNLMDGQPTGGASMYTGNAAEWLTQRGFLPGMGGPGDFRVGFNSSHMQATLPGGTPFNWGSDAAAARRGIGGSGADDPAFTSHYYRPAGGGYTSGTGYTGTPAVASPSGIYSPANTNPALNNPPAPGAGTGPAPGPVAAPMGGGALPSMGVGAPQSAPFASTRYGGVEPYAGSGGGGVGITQGGMVDSAIGMAASGLDLMAPGAGQAAQTGIKLVNRAIEYGGQVAAIGAQGLMETFLPSGGSELANNGWLPRILGGIAGAAPALPNVAGMKEPPKPEGNGVDPNTTQHGQGGNTTNITVNNQRATEDGTGRDIAYHQQNQNSGPGM</sequence>
<feature type="region of interest" description="Disordered" evidence="4">
    <location>
        <begin position="88"/>
        <end position="118"/>
    </location>
</feature>
<reference evidence="6 7" key="1">
    <citation type="submission" date="2020-01" db="EMBL/GenBank/DDBJ databases">
        <authorList>
            <person name="McLean J."/>
            <person name="Elizabeth H."/>
            <person name="Mathew S."/>
            <person name="Zack K.M."/>
            <person name="Garlena R.A."/>
            <person name="Russell D.A."/>
            <person name="Pope W.H."/>
            <person name="Jacobs-Sera D."/>
            <person name="Hatfull G.F."/>
        </authorList>
    </citation>
    <scope>NUCLEOTIDE SEQUENCE [LARGE SCALE GENOMIC DNA]</scope>
</reference>
<evidence type="ECO:0000313" key="7">
    <source>
        <dbReference type="Proteomes" id="UP000503444"/>
    </source>
</evidence>
<organism evidence="6 7">
    <name type="scientific">Mycobacterium phage Cornie</name>
    <dbReference type="NCBI Taxonomy" id="2704043"/>
    <lineage>
        <taxon>Viruses</taxon>
        <taxon>Duplodnaviria</taxon>
        <taxon>Heunggongvirae</taxon>
        <taxon>Uroviricota</taxon>
        <taxon>Caudoviricetes</taxon>
        <taxon>Gracegardnervirinae</taxon>
        <taxon>Cornievirus</taxon>
        <taxon>Cornievirus cornie</taxon>
        <taxon>Mycobacterium virus Cornie</taxon>
    </lineage>
</organism>
<dbReference type="NCBIfam" id="TIGR01760">
    <property type="entry name" value="tape_meas_TP901"/>
    <property type="match status" value="1"/>
</dbReference>
<gene>
    <name evidence="6" type="primary">15</name>
    <name evidence="6" type="ORF">SEA_CORNIE_15</name>
</gene>
<evidence type="ECO:0000256" key="1">
    <source>
        <dbReference type="ARBA" id="ARBA00022465"/>
    </source>
</evidence>
<feature type="compositionally biased region" description="Polar residues" evidence="4">
    <location>
        <begin position="1366"/>
        <end position="1376"/>
    </location>
</feature>
<proteinExistence type="predicted"/>
<evidence type="ECO:0000256" key="4">
    <source>
        <dbReference type="SAM" id="MobiDB-lite"/>
    </source>
</evidence>
<dbReference type="PANTHER" id="PTHR37813:SF1">
    <property type="entry name" value="FELS-2 PROPHAGE PROTEIN"/>
    <property type="match status" value="1"/>
</dbReference>
<feature type="compositionally biased region" description="Basic and acidic residues" evidence="4">
    <location>
        <begin position="1354"/>
        <end position="1364"/>
    </location>
</feature>
<feature type="compositionally biased region" description="Basic and acidic residues" evidence="4">
    <location>
        <begin position="94"/>
        <end position="107"/>
    </location>
</feature>
<feature type="region of interest" description="Disordered" evidence="4">
    <location>
        <begin position="768"/>
        <end position="818"/>
    </location>
</feature>
<feature type="domain" description="Phage tail tape measure protein" evidence="5">
    <location>
        <begin position="264"/>
        <end position="466"/>
    </location>
</feature>
<accession>A0A6G6XJW6</accession>
<evidence type="ECO:0000256" key="2">
    <source>
        <dbReference type="ARBA" id="ARBA00022612"/>
    </source>
</evidence>
<feature type="compositionally biased region" description="Low complexity" evidence="4">
    <location>
        <begin position="1334"/>
        <end position="1348"/>
    </location>
</feature>
<keyword evidence="7" id="KW-1185">Reference proteome</keyword>
<dbReference type="GeneID" id="55626943"/>
<keyword evidence="1" id="KW-1245">Viral tail assembly</keyword>
<dbReference type="KEGG" id="vg:55626943"/>
<feature type="region of interest" description="Disordered" evidence="4">
    <location>
        <begin position="1318"/>
        <end position="1376"/>
    </location>
</feature>
<evidence type="ECO:0000256" key="3">
    <source>
        <dbReference type="SAM" id="Coils"/>
    </source>
</evidence>